<evidence type="ECO:0000256" key="1">
    <source>
        <dbReference type="ARBA" id="ARBA00004370"/>
    </source>
</evidence>
<keyword evidence="10" id="KW-1185">Reference proteome</keyword>
<evidence type="ECO:0000256" key="6">
    <source>
        <dbReference type="PROSITE-ProRule" id="PRU01161"/>
    </source>
</evidence>
<sequence length="767" mass="83289">MAFRPTLLLLCLALLAAPLRAQDKPDTSPGATQAASTPQPELPRPRIALVLSGGGARGFAHVGVLKALEAARVPVDLIVGTSMGAIVGGLYAAGMNADELEREILGVDWNGLFSTRQPRQVLSQRRKEEDFELSPVLLLGFRDGEFRLPTGAVSSRSLEILLRRYTLPTRHLASFDALPTRFRAVATDMETGKPVVMDRGDLAAALRASMSVPGVFSPLEIEGRILGDGGLVNNLPVSVARDLGAEMVIAVNIGTPLAPRDTLGSLLGISTQMINILTEQNVQASIALLTPRDLLLTPPLGTLTSGDFNRSRELVKLGHDYAQTVAASLARYTEDSARYAAWTEARRTQAELNATRVGRIANIRFEGVNEQRAERLGQGLAPLKGQRADVDRIEDDMEKIAATGDYERIDYRLVRNPDTGGEDLVIGLRENNWGPNYLRVGLDLRTDFRGDGSFNLRLSHNRHWLTDSGTEWRNRVQLGETMGLYSEIFQPLGLRGSSFLSAYGDLSIRKVELYGNDDSPEARIRRESVRIGLDLGWPFGPQGSVGEFRLGALASERRSTLELVSPDATSLPAGVRAVQWRETGLRAAVLADQLDFANFPSRGWRALGEVVVGQRTTTGVPGSSNFTRVEASYTGVRSWGPHTFNMGLRVAHANRIPLGAIDEYSLGGFQNLSGFRPGQVAGNYLAFGRLSYYRRLPWDVGIARALFAGGSLEAGNAWINRSEVSLKNLYAGNSLFLGADTGIGPLYLALVSAPKGFTGLYLFLGRP</sequence>
<evidence type="ECO:0000256" key="7">
    <source>
        <dbReference type="SAM" id="SignalP"/>
    </source>
</evidence>
<keyword evidence="5" id="KW-0472">Membrane</keyword>
<dbReference type="InterPro" id="IPR002641">
    <property type="entry name" value="PNPLA_dom"/>
</dbReference>
<dbReference type="PANTHER" id="PTHR14226">
    <property type="entry name" value="NEUROPATHY TARGET ESTERASE/SWISS CHEESE D.MELANOGASTER"/>
    <property type="match status" value="1"/>
</dbReference>
<protein>
    <submittedName>
        <fullName evidence="9">BamA/TamA family outer membrane protein</fullName>
    </submittedName>
</protein>
<comment type="subcellular location">
    <subcellularLocation>
        <location evidence="1">Membrane</location>
    </subcellularLocation>
</comment>
<feature type="signal peptide" evidence="7">
    <location>
        <begin position="1"/>
        <end position="21"/>
    </location>
</feature>
<dbReference type="InterPro" id="IPR050301">
    <property type="entry name" value="NTE"/>
</dbReference>
<keyword evidence="3 6" id="KW-0442">Lipid degradation</keyword>
<organism evidence="9 10">
    <name type="scientific">Hydrogenophaga crocea</name>
    <dbReference type="NCBI Taxonomy" id="2716225"/>
    <lineage>
        <taxon>Bacteria</taxon>
        <taxon>Pseudomonadati</taxon>
        <taxon>Pseudomonadota</taxon>
        <taxon>Betaproteobacteria</taxon>
        <taxon>Burkholderiales</taxon>
        <taxon>Comamonadaceae</taxon>
        <taxon>Hydrogenophaga</taxon>
    </lineage>
</organism>
<name>A0A6G8IIH3_9BURK</name>
<evidence type="ECO:0000256" key="5">
    <source>
        <dbReference type="ARBA" id="ARBA00023136"/>
    </source>
</evidence>
<dbReference type="AlphaFoldDB" id="A0A6G8IIH3"/>
<keyword evidence="4 6" id="KW-0443">Lipid metabolism</keyword>
<dbReference type="GO" id="GO:0016787">
    <property type="term" value="F:hydrolase activity"/>
    <property type="evidence" value="ECO:0007669"/>
    <property type="project" value="UniProtKB-UniRule"/>
</dbReference>
<dbReference type="InterPro" id="IPR016035">
    <property type="entry name" value="Acyl_Trfase/lysoPLipase"/>
</dbReference>
<feature type="short sequence motif" description="GXSXG" evidence="6">
    <location>
        <begin position="80"/>
        <end position="84"/>
    </location>
</feature>
<dbReference type="KEGG" id="hcz:G9Q37_13070"/>
<feature type="domain" description="PNPLA" evidence="8">
    <location>
        <begin position="49"/>
        <end position="241"/>
    </location>
</feature>
<dbReference type="SUPFAM" id="SSF52151">
    <property type="entry name" value="FabD/lysophospholipase-like"/>
    <property type="match status" value="1"/>
</dbReference>
<keyword evidence="7" id="KW-0732">Signal</keyword>
<dbReference type="InterPro" id="IPR000184">
    <property type="entry name" value="Bac_surfAg_D15"/>
</dbReference>
<dbReference type="Proteomes" id="UP000503162">
    <property type="component" value="Chromosome"/>
</dbReference>
<dbReference type="CDD" id="cd07205">
    <property type="entry name" value="Pat_PNPLA6_PNPLA7_NTE1_like"/>
    <property type="match status" value="1"/>
</dbReference>
<dbReference type="PANTHER" id="PTHR14226:SF29">
    <property type="entry name" value="NEUROPATHY TARGET ESTERASE SWS"/>
    <property type="match status" value="1"/>
</dbReference>
<evidence type="ECO:0000256" key="4">
    <source>
        <dbReference type="ARBA" id="ARBA00023098"/>
    </source>
</evidence>
<dbReference type="GO" id="GO:0019867">
    <property type="term" value="C:outer membrane"/>
    <property type="evidence" value="ECO:0007669"/>
    <property type="project" value="InterPro"/>
</dbReference>
<reference evidence="9 10" key="1">
    <citation type="submission" date="2020-03" db="EMBL/GenBank/DDBJ databases">
        <title>Hydrogenophaga sp. nov. isolated from cyanobacterial mat.</title>
        <authorList>
            <person name="Thorat V."/>
            <person name="Kirdat K."/>
            <person name="Tiwarekar B."/>
            <person name="Costa E.D."/>
            <person name="Yadav A."/>
        </authorList>
    </citation>
    <scope>NUCLEOTIDE SEQUENCE [LARGE SCALE GENOMIC DNA]</scope>
    <source>
        <strain evidence="9 10">BA0156</strain>
    </source>
</reference>
<accession>A0A6G8IIH3</accession>
<gene>
    <name evidence="9" type="ORF">G9Q37_13070</name>
</gene>
<keyword evidence="2 6" id="KW-0378">Hydrolase</keyword>
<dbReference type="RefSeq" id="WP_166227646.1">
    <property type="nucleotide sequence ID" value="NZ_CP049989.1"/>
</dbReference>
<evidence type="ECO:0000313" key="10">
    <source>
        <dbReference type="Proteomes" id="UP000503162"/>
    </source>
</evidence>
<dbReference type="EMBL" id="CP049989">
    <property type="protein sequence ID" value="QIM53007.1"/>
    <property type="molecule type" value="Genomic_DNA"/>
</dbReference>
<evidence type="ECO:0000259" key="8">
    <source>
        <dbReference type="PROSITE" id="PS51635"/>
    </source>
</evidence>
<evidence type="ECO:0000256" key="3">
    <source>
        <dbReference type="ARBA" id="ARBA00022963"/>
    </source>
</evidence>
<feature type="short sequence motif" description="GXGXXG" evidence="6">
    <location>
        <begin position="53"/>
        <end position="58"/>
    </location>
</feature>
<feature type="active site" description="Nucleophile" evidence="6">
    <location>
        <position position="82"/>
    </location>
</feature>
<dbReference type="Pfam" id="PF01734">
    <property type="entry name" value="Patatin"/>
    <property type="match status" value="1"/>
</dbReference>
<dbReference type="Gene3D" id="3.40.1090.10">
    <property type="entry name" value="Cytosolic phospholipase A2 catalytic domain"/>
    <property type="match status" value="2"/>
</dbReference>
<dbReference type="GO" id="GO:0016042">
    <property type="term" value="P:lipid catabolic process"/>
    <property type="evidence" value="ECO:0007669"/>
    <property type="project" value="UniProtKB-UniRule"/>
</dbReference>
<feature type="short sequence motif" description="DGA/G" evidence="6">
    <location>
        <begin position="228"/>
        <end position="230"/>
    </location>
</feature>
<dbReference type="PROSITE" id="PS51635">
    <property type="entry name" value="PNPLA"/>
    <property type="match status" value="1"/>
</dbReference>
<evidence type="ECO:0000313" key="9">
    <source>
        <dbReference type="EMBL" id="QIM53007.1"/>
    </source>
</evidence>
<feature type="chain" id="PRO_5026341055" evidence="7">
    <location>
        <begin position="22"/>
        <end position="767"/>
    </location>
</feature>
<proteinExistence type="predicted"/>
<feature type="active site" description="Proton acceptor" evidence="6">
    <location>
        <position position="228"/>
    </location>
</feature>
<dbReference type="Pfam" id="PF01103">
    <property type="entry name" value="Omp85"/>
    <property type="match status" value="1"/>
</dbReference>
<evidence type="ECO:0000256" key="2">
    <source>
        <dbReference type="ARBA" id="ARBA00022801"/>
    </source>
</evidence>